<sequence>MSSKSDPLDISAYGVARSTIVGKPLSADEIRKTNAYFRASLYLCLGMLYLRDNPLLKQPLKLEHIKARLLGHWGSDAGQSFTWIHMNRLIKKYDLDVLFVSGPGHGAPGILSQSYLEGVYSEVYPDKGEDEKGMQKFFKQFSFPGGIGSHATPETPGSIHEGGELGYSISHSFGAVFDHPNLITLTMVGDGEAETGPLATSWHSTKFLNPVTDGAVLPVLHLNGYKINNPTLLARISHDELSALLTGYGWTPYFVEGSELDSMNQAMAATLEYCVLEIKKFQKQARESGKPFRPRWPMIVLRSPKGWTAPKEVDGKRLEGFWRAHQIPITDVNTNEKHLKVLEDWMRSYKPDEVFDKSGKLIPELRELAPKGVSRMSANPIGNGGLVRRPLDIPDFRAYGLRDIEPGVTVRGSMVNMSTFLRDVMAQNIKTFRLFGPDETESNKLAKVYEAGKKVWMAEYFDEDTDGGNLAFAGRVMEMLSEHTCEGWLEGYVLSGRHGLLNSYEPFIHVIDSMVNQHCKWIEKCLEVEWRAKVASLNILLTATVWRQDHNGFTHQDPGFLDVVANKSPEVVRIYLPPDGNTLLSVTNHCLASVNYVNVIVADKQDHIQFLNMDEAIAHCTKGAGIWDWASNDHNAEPDVVMAACGDVPTHEALAATSLLRKHLPGVKVRFVNVVDLFRLISETNHPHGMSDRQWKALFTEDKPIIFNFHSYPWLIHRLTYKRPGQHNLHVRGYREKGNIDTPFQLAVRNQTDRYRLAIDAIDRIPGLGNRAAGVRETFINLQLAAKEETMENGIDPEYIRNWKWPYPKNQEGNVYTM</sequence>
<accession>A0ACC3B045</accession>
<reference evidence="1 2" key="1">
    <citation type="journal article" date="2023" name="ACS Omega">
        <title>Identification of the Neoaspergillic Acid Biosynthesis Gene Cluster by Establishing an In Vitro CRISPR-Ribonucleoprotein Genetic System in Aspergillus melleus.</title>
        <authorList>
            <person name="Yuan B."/>
            <person name="Grau M.F."/>
            <person name="Murata R.M."/>
            <person name="Torok T."/>
            <person name="Venkateswaran K."/>
            <person name="Stajich J.E."/>
            <person name="Wang C.C.C."/>
        </authorList>
    </citation>
    <scope>NUCLEOTIDE SEQUENCE [LARGE SCALE GENOMIC DNA]</scope>
    <source>
        <strain evidence="1 2">IMV 1140</strain>
    </source>
</reference>
<comment type="caution">
    <text evidence="1">The sequence shown here is derived from an EMBL/GenBank/DDBJ whole genome shotgun (WGS) entry which is preliminary data.</text>
</comment>
<keyword evidence="2" id="KW-1185">Reference proteome</keyword>
<organism evidence="1 2">
    <name type="scientific">Aspergillus melleus</name>
    <dbReference type="NCBI Taxonomy" id="138277"/>
    <lineage>
        <taxon>Eukaryota</taxon>
        <taxon>Fungi</taxon>
        <taxon>Dikarya</taxon>
        <taxon>Ascomycota</taxon>
        <taxon>Pezizomycotina</taxon>
        <taxon>Eurotiomycetes</taxon>
        <taxon>Eurotiomycetidae</taxon>
        <taxon>Eurotiales</taxon>
        <taxon>Aspergillaceae</taxon>
        <taxon>Aspergillus</taxon>
        <taxon>Aspergillus subgen. Circumdati</taxon>
    </lineage>
</organism>
<evidence type="ECO:0000313" key="2">
    <source>
        <dbReference type="Proteomes" id="UP001177260"/>
    </source>
</evidence>
<name>A0ACC3B045_9EURO</name>
<gene>
    <name evidence="1" type="ORF">N8T08_006186</name>
</gene>
<dbReference type="EMBL" id="JAOPJF010000038">
    <property type="protein sequence ID" value="KAK1143576.1"/>
    <property type="molecule type" value="Genomic_DNA"/>
</dbReference>
<proteinExistence type="predicted"/>
<protein>
    <submittedName>
        <fullName evidence="1">Uncharacterized protein</fullName>
    </submittedName>
</protein>
<evidence type="ECO:0000313" key="1">
    <source>
        <dbReference type="EMBL" id="KAK1143576.1"/>
    </source>
</evidence>
<dbReference type="Proteomes" id="UP001177260">
    <property type="component" value="Unassembled WGS sequence"/>
</dbReference>